<comment type="caution">
    <text evidence="1">The sequence shown here is derived from an EMBL/GenBank/DDBJ whole genome shotgun (WGS) entry which is preliminary data.</text>
</comment>
<proteinExistence type="predicted"/>
<organism evidence="1 2">
    <name type="scientific">Chryseolinea lacunae</name>
    <dbReference type="NCBI Taxonomy" id="2801331"/>
    <lineage>
        <taxon>Bacteria</taxon>
        <taxon>Pseudomonadati</taxon>
        <taxon>Bacteroidota</taxon>
        <taxon>Cytophagia</taxon>
        <taxon>Cytophagales</taxon>
        <taxon>Fulvivirgaceae</taxon>
        <taxon>Chryseolinea</taxon>
    </lineage>
</organism>
<evidence type="ECO:0000313" key="2">
    <source>
        <dbReference type="Proteomes" id="UP000613030"/>
    </source>
</evidence>
<dbReference type="EMBL" id="JAERRB010000003">
    <property type="protein sequence ID" value="MBL0741513.1"/>
    <property type="molecule type" value="Genomic_DNA"/>
</dbReference>
<protein>
    <recommendedName>
        <fullName evidence="3">Lipoprotein</fullName>
    </recommendedName>
</protein>
<keyword evidence="2" id="KW-1185">Reference proteome</keyword>
<reference evidence="1 2" key="1">
    <citation type="submission" date="2021-01" db="EMBL/GenBank/DDBJ databases">
        <title>Chryseolinea sp. Jin1 Genome sequencing and assembly.</title>
        <authorList>
            <person name="Kim I."/>
        </authorList>
    </citation>
    <scope>NUCLEOTIDE SEQUENCE [LARGE SCALE GENOMIC DNA]</scope>
    <source>
        <strain evidence="1 2">Jin1</strain>
    </source>
</reference>
<sequence length="281" mass="30583">MKMNFLKSAYGAMVIAGLLAVSCNRDEDARTGTDAEEEQAVESVSVGEDASDDALEIAYQGENQLTSTGGRVNTMCATVTDDKVNKIITIDFGDGCTGPYGRVRKGKIFIAYSSEVGDSIANRIITFGNYFVNNKGVTGTIELRDISVNAENHVQSTKRLKDLTVTFPSGQNIVFNGDRTREWISGYGDDDMSNNIYRITGSVSGVATNGRSFTQEIVEPIIADWSCAAQGNFARVSGVVEMTKLNGYSVRKRTVDYGDGTCDNIITITTFRRTFKITVEN</sequence>
<accession>A0ABS1KPV6</accession>
<evidence type="ECO:0008006" key="3">
    <source>
        <dbReference type="Google" id="ProtNLM"/>
    </source>
</evidence>
<dbReference type="PROSITE" id="PS51257">
    <property type="entry name" value="PROKAR_LIPOPROTEIN"/>
    <property type="match status" value="1"/>
</dbReference>
<dbReference type="RefSeq" id="WP_202008892.1">
    <property type="nucleotide sequence ID" value="NZ_JAERRB010000003.1"/>
</dbReference>
<name>A0ABS1KPV6_9BACT</name>
<dbReference type="Proteomes" id="UP000613030">
    <property type="component" value="Unassembled WGS sequence"/>
</dbReference>
<evidence type="ECO:0000313" key="1">
    <source>
        <dbReference type="EMBL" id="MBL0741513.1"/>
    </source>
</evidence>
<gene>
    <name evidence="1" type="ORF">JI741_09805</name>
</gene>